<gene>
    <name evidence="1" type="ORF">SCNRRL3882_3579</name>
</gene>
<evidence type="ECO:0000313" key="1">
    <source>
        <dbReference type="EMBL" id="SOR80123.1"/>
    </source>
</evidence>
<dbReference type="EMBL" id="LT963352">
    <property type="protein sequence ID" value="SOR80123.1"/>
    <property type="molecule type" value="Genomic_DNA"/>
</dbReference>
<sequence>MTAKEIYQVSLEIDPRLAQMTSLINESFPHGVGLTTVGSVIGNAYMRIPPGETEERGNSLG</sequence>
<keyword evidence="2" id="KW-1185">Reference proteome</keyword>
<name>A0A2N9B9U5_STRCX</name>
<dbReference type="AlphaFoldDB" id="A0A2N9B9U5"/>
<organism evidence="1 2">
    <name type="scientific">Streptomyces chartreusis NRRL 3882</name>
    <dbReference type="NCBI Taxonomy" id="1079985"/>
    <lineage>
        <taxon>Bacteria</taxon>
        <taxon>Bacillati</taxon>
        <taxon>Actinomycetota</taxon>
        <taxon>Actinomycetes</taxon>
        <taxon>Kitasatosporales</taxon>
        <taxon>Streptomycetaceae</taxon>
        <taxon>Streptomyces</taxon>
    </lineage>
</organism>
<proteinExistence type="predicted"/>
<protein>
    <submittedName>
        <fullName evidence="1">Uncharacterized protein</fullName>
    </submittedName>
</protein>
<reference evidence="2" key="1">
    <citation type="submission" date="2017-11" db="EMBL/GenBank/DDBJ databases">
        <authorList>
            <person name="Wibberg D."/>
        </authorList>
    </citation>
    <scope>NUCLEOTIDE SEQUENCE [LARGE SCALE GENOMIC DNA]</scope>
</reference>
<evidence type="ECO:0000313" key="2">
    <source>
        <dbReference type="Proteomes" id="UP000235464"/>
    </source>
</evidence>
<accession>A0A2N9B9U5</accession>
<dbReference type="Proteomes" id="UP000235464">
    <property type="component" value="Chromosome I"/>
</dbReference>